<accession>A0A165GSZ5</accession>
<evidence type="ECO:0000313" key="3">
    <source>
        <dbReference type="Proteomes" id="UP000076842"/>
    </source>
</evidence>
<dbReference type="Proteomes" id="UP000076842">
    <property type="component" value="Unassembled WGS sequence"/>
</dbReference>
<keyword evidence="3" id="KW-1185">Reference proteome</keyword>
<feature type="non-terminal residue" evidence="2">
    <location>
        <position position="1"/>
    </location>
</feature>
<dbReference type="EMBL" id="KV423951">
    <property type="protein sequence ID" value="KZT58436.1"/>
    <property type="molecule type" value="Genomic_DNA"/>
</dbReference>
<evidence type="ECO:0000313" key="2">
    <source>
        <dbReference type="EMBL" id="KZT58436.1"/>
    </source>
</evidence>
<feature type="signal peptide" evidence="1">
    <location>
        <begin position="1"/>
        <end position="22"/>
    </location>
</feature>
<organism evidence="2 3">
    <name type="scientific">Calocera cornea HHB12733</name>
    <dbReference type="NCBI Taxonomy" id="1353952"/>
    <lineage>
        <taxon>Eukaryota</taxon>
        <taxon>Fungi</taxon>
        <taxon>Dikarya</taxon>
        <taxon>Basidiomycota</taxon>
        <taxon>Agaricomycotina</taxon>
        <taxon>Dacrymycetes</taxon>
        <taxon>Dacrymycetales</taxon>
        <taxon>Dacrymycetaceae</taxon>
        <taxon>Calocera</taxon>
    </lineage>
</organism>
<reference evidence="2 3" key="1">
    <citation type="journal article" date="2016" name="Mol. Biol. Evol.">
        <title>Comparative Genomics of Early-Diverging Mushroom-Forming Fungi Provides Insights into the Origins of Lignocellulose Decay Capabilities.</title>
        <authorList>
            <person name="Nagy L.G."/>
            <person name="Riley R."/>
            <person name="Tritt A."/>
            <person name="Adam C."/>
            <person name="Daum C."/>
            <person name="Floudas D."/>
            <person name="Sun H."/>
            <person name="Yadav J.S."/>
            <person name="Pangilinan J."/>
            <person name="Larsson K.H."/>
            <person name="Matsuura K."/>
            <person name="Barry K."/>
            <person name="Labutti K."/>
            <person name="Kuo R."/>
            <person name="Ohm R.A."/>
            <person name="Bhattacharya S.S."/>
            <person name="Shirouzu T."/>
            <person name="Yoshinaga Y."/>
            <person name="Martin F.M."/>
            <person name="Grigoriev I.V."/>
            <person name="Hibbett D.S."/>
        </authorList>
    </citation>
    <scope>NUCLEOTIDE SEQUENCE [LARGE SCALE GENOMIC DNA]</scope>
    <source>
        <strain evidence="2 3">HHB12733</strain>
    </source>
</reference>
<evidence type="ECO:0008006" key="4">
    <source>
        <dbReference type="Google" id="ProtNLM"/>
    </source>
</evidence>
<keyword evidence="1" id="KW-0732">Signal</keyword>
<sequence length="152" mass="16639">LRRPTALIVLSILASALLSLHAIGWAGNVRLAQSIHFRWPSSNPASLFLTPVDPSPQQTLVLVPPPVVKPKPTGPPISIIVIWKNGGQPYMPNFIESVLANAASLEVLWVGVKWAHETECFDPMAGHPRREGANFKLLCLTEDECGLRLYCV</sequence>
<dbReference type="InParanoid" id="A0A165GSZ5"/>
<evidence type="ECO:0000256" key="1">
    <source>
        <dbReference type="SAM" id="SignalP"/>
    </source>
</evidence>
<protein>
    <recommendedName>
        <fullName evidence="4">Glycosyltransferase family 69 protein</fullName>
    </recommendedName>
</protein>
<proteinExistence type="predicted"/>
<gene>
    <name evidence="2" type="ORF">CALCODRAFT_494931</name>
</gene>
<dbReference type="AlphaFoldDB" id="A0A165GSZ5"/>
<name>A0A165GSZ5_9BASI</name>
<feature type="chain" id="PRO_5007858357" description="Glycosyltransferase family 69 protein" evidence="1">
    <location>
        <begin position="23"/>
        <end position="152"/>
    </location>
</feature>